<dbReference type="OrthoDB" id="9795068at2"/>
<evidence type="ECO:0000256" key="1">
    <source>
        <dbReference type="ARBA" id="ARBA00022679"/>
    </source>
</evidence>
<dbReference type="Pfam" id="PF00534">
    <property type="entry name" value="Glycos_transf_1"/>
    <property type="match status" value="1"/>
</dbReference>
<feature type="domain" description="Glycosyl transferase family 1" evidence="2">
    <location>
        <begin position="192"/>
        <end position="346"/>
    </location>
</feature>
<reference evidence="3" key="1">
    <citation type="submission" date="2008-02" db="EMBL/GenBank/DDBJ databases">
        <authorList>
            <person name="Fulton L."/>
            <person name="Clifton S."/>
            <person name="Fulton B."/>
            <person name="Xu J."/>
            <person name="Minx P."/>
            <person name="Pepin K.H."/>
            <person name="Johnson M."/>
            <person name="Thiruvilangam P."/>
            <person name="Bhonagiri V."/>
            <person name="Nash W.E."/>
            <person name="Mardis E.R."/>
            <person name="Wilson R.K."/>
        </authorList>
    </citation>
    <scope>NUCLEOTIDE SEQUENCE [LARGE SCALE GENOMIC DNA]</scope>
    <source>
        <strain evidence="3">DSM 1552</strain>
    </source>
</reference>
<reference evidence="3" key="2">
    <citation type="submission" date="2014-06" db="EMBL/GenBank/DDBJ databases">
        <title>Draft genome sequence of Clostridium spiroforme (DSM 1552).</title>
        <authorList>
            <person name="Sudarsanam P."/>
            <person name="Ley R."/>
            <person name="Guruge J."/>
            <person name="Turnbaugh P.J."/>
            <person name="Mahowald M."/>
            <person name="Liep D."/>
            <person name="Gordon J."/>
        </authorList>
    </citation>
    <scope>NUCLEOTIDE SEQUENCE</scope>
    <source>
        <strain evidence="3">DSM 1552</strain>
    </source>
</reference>
<gene>
    <name evidence="3" type="ORF">CLOSPI_01011</name>
</gene>
<dbReference type="eggNOG" id="COG0438">
    <property type="taxonomic scope" value="Bacteria"/>
</dbReference>
<dbReference type="RefSeq" id="WP_004608761.1">
    <property type="nucleotide sequence ID" value="NZ_CP102275.1"/>
</dbReference>
<dbReference type="HOGENOM" id="CLU_009583_5_2_9"/>
<sequence>MRLVIYTNILTPYRKYFFDVLNEFCKERNIFFKVLVMSKTEPDRNWNYDDLKGDYTILLEGKTISVKGIYIHINKNLKNTIEGLRPTHVVCAGSYLCPGVYKLSKLKEKFNYIIYFWSESHLNEDKNNGFLKKNISCCIKNKIYKKFDGFWYAGEFSLDFIKKYAKDNFKKIYVPNLVDYHIFDYHLYNQNDKQKIKEEFDIKDDKILFICPARLTYVKGIDKFLDLISMSKYKKRISIIIPGEGELKEIIMEKAKQYDIDIKILGYLEQSVVAKLYSISDFFLMPSRSDANPLTCIEALWAGLPLIVSEHVGNHKEVIQQLVNGFVFSYSNTESIENIFKNIINWTDIQYKNAKNTSYQLAKNNYMTEDVIKRIYEEMKKD</sequence>
<dbReference type="STRING" id="428126.CLOSPI_01011"/>
<keyword evidence="1 3" id="KW-0808">Transferase</keyword>
<dbReference type="InterPro" id="IPR001296">
    <property type="entry name" value="Glyco_trans_1"/>
</dbReference>
<dbReference type="Gene3D" id="3.40.50.2000">
    <property type="entry name" value="Glycogen Phosphorylase B"/>
    <property type="match status" value="2"/>
</dbReference>
<dbReference type="EC" id="2.4.-.-" evidence="3"/>
<dbReference type="EMBL" id="ABIK02000007">
    <property type="protein sequence ID" value="EDS75183.1"/>
    <property type="molecule type" value="Genomic_DNA"/>
</dbReference>
<evidence type="ECO:0000313" key="3">
    <source>
        <dbReference type="EMBL" id="EDS75183.1"/>
    </source>
</evidence>
<comment type="caution">
    <text evidence="3">The sequence shown here is derived from an EMBL/GenBank/DDBJ whole genome shotgun (WGS) entry which is preliminary data.</text>
</comment>
<protein>
    <submittedName>
        <fullName evidence="3">Glycosyltransferase, group 1 family protein</fullName>
        <ecNumber evidence="3">2.4.-.-</ecNumber>
    </submittedName>
</protein>
<dbReference type="AlphaFoldDB" id="B1C1C8"/>
<accession>B1C1C8</accession>
<dbReference type="Proteomes" id="UP000004910">
    <property type="component" value="Unassembled WGS sequence"/>
</dbReference>
<dbReference type="CAZy" id="GT4">
    <property type="family name" value="Glycosyltransferase Family 4"/>
</dbReference>
<keyword evidence="4" id="KW-1185">Reference proteome</keyword>
<dbReference type="PANTHER" id="PTHR46401">
    <property type="entry name" value="GLYCOSYLTRANSFERASE WBBK-RELATED"/>
    <property type="match status" value="1"/>
</dbReference>
<evidence type="ECO:0000313" key="4">
    <source>
        <dbReference type="Proteomes" id="UP000004910"/>
    </source>
</evidence>
<evidence type="ECO:0000259" key="2">
    <source>
        <dbReference type="Pfam" id="PF00534"/>
    </source>
</evidence>
<dbReference type="GO" id="GO:0016757">
    <property type="term" value="F:glycosyltransferase activity"/>
    <property type="evidence" value="ECO:0007669"/>
    <property type="project" value="UniProtKB-KW"/>
</dbReference>
<dbReference type="GeneID" id="94017832"/>
<keyword evidence="3" id="KW-0328">Glycosyltransferase</keyword>
<proteinExistence type="predicted"/>
<name>B1C1C8_9FIRM</name>
<dbReference type="SUPFAM" id="SSF53756">
    <property type="entry name" value="UDP-Glycosyltransferase/glycogen phosphorylase"/>
    <property type="match status" value="1"/>
</dbReference>
<organism evidence="3 4">
    <name type="scientific">Thomasclavelia spiroformis DSM 1552</name>
    <dbReference type="NCBI Taxonomy" id="428126"/>
    <lineage>
        <taxon>Bacteria</taxon>
        <taxon>Bacillati</taxon>
        <taxon>Bacillota</taxon>
        <taxon>Erysipelotrichia</taxon>
        <taxon>Erysipelotrichales</taxon>
        <taxon>Coprobacillaceae</taxon>
        <taxon>Thomasclavelia</taxon>
    </lineage>
</organism>
<dbReference type="PANTHER" id="PTHR46401:SF2">
    <property type="entry name" value="GLYCOSYLTRANSFERASE WBBK-RELATED"/>
    <property type="match status" value="1"/>
</dbReference>
<dbReference type="CDD" id="cd03801">
    <property type="entry name" value="GT4_PimA-like"/>
    <property type="match status" value="1"/>
</dbReference>